<dbReference type="EMBL" id="CZAL01000009">
    <property type="protein sequence ID" value="CUP42214.1"/>
    <property type="molecule type" value="Genomic_DNA"/>
</dbReference>
<dbReference type="Proteomes" id="UP000095709">
    <property type="component" value="Unassembled WGS sequence"/>
</dbReference>
<accession>A0A174N0M2</accession>
<protein>
    <recommendedName>
        <fullName evidence="3">DUF4177 domain-containing protein</fullName>
    </recommendedName>
</protein>
<organism evidence="1 2">
    <name type="scientific">Fusicatenibacter saccharivorans</name>
    <dbReference type="NCBI Taxonomy" id="1150298"/>
    <lineage>
        <taxon>Bacteria</taxon>
        <taxon>Bacillati</taxon>
        <taxon>Bacillota</taxon>
        <taxon>Clostridia</taxon>
        <taxon>Lachnospirales</taxon>
        <taxon>Lachnospiraceae</taxon>
        <taxon>Fusicatenibacter</taxon>
    </lineage>
</organism>
<dbReference type="AlphaFoldDB" id="A0A174N0M2"/>
<reference evidence="1 2" key="1">
    <citation type="submission" date="2015-09" db="EMBL/GenBank/DDBJ databases">
        <authorList>
            <consortium name="Pathogen Informatics"/>
        </authorList>
    </citation>
    <scope>NUCLEOTIDE SEQUENCE [LARGE SCALE GENOMIC DNA]</scope>
    <source>
        <strain evidence="1 2">2789STDY5834885</strain>
    </source>
</reference>
<name>A0A174N0M2_9FIRM</name>
<gene>
    <name evidence="1" type="ORF">ERS852498_01965</name>
</gene>
<sequence length="72" mass="8205">MSEIRIQEVQEGAQLMDKLVELLTVGTKWFSDKADAADLAILDKRINERAAEGWELVTYDYMATSMQIKGRL</sequence>
<evidence type="ECO:0000313" key="1">
    <source>
        <dbReference type="EMBL" id="CUP42214.1"/>
    </source>
</evidence>
<evidence type="ECO:0008006" key="3">
    <source>
        <dbReference type="Google" id="ProtNLM"/>
    </source>
</evidence>
<evidence type="ECO:0000313" key="2">
    <source>
        <dbReference type="Proteomes" id="UP000095709"/>
    </source>
</evidence>
<dbReference type="RefSeq" id="WP_055266849.1">
    <property type="nucleotide sequence ID" value="NZ_CZAL01000009.1"/>
</dbReference>
<proteinExistence type="predicted"/>